<dbReference type="GO" id="GO:0005634">
    <property type="term" value="C:nucleus"/>
    <property type="evidence" value="ECO:0007669"/>
    <property type="project" value="TreeGrafter"/>
</dbReference>
<dbReference type="CDD" id="cd00158">
    <property type="entry name" value="RHOD"/>
    <property type="match status" value="1"/>
</dbReference>
<dbReference type="OrthoDB" id="566238at2759"/>
<dbReference type="Proteomes" id="UP000613740">
    <property type="component" value="Unassembled WGS sequence"/>
</dbReference>
<comment type="caution">
    <text evidence="2">The sequence shown here is derived from an EMBL/GenBank/DDBJ whole genome shotgun (WGS) entry which is preliminary data.</text>
</comment>
<keyword evidence="3" id="KW-1185">Reference proteome</keyword>
<gene>
    <name evidence="2" type="ORF">HYH02_008958</name>
</gene>
<organism evidence="2 3">
    <name type="scientific">Chlamydomonas schloesseri</name>
    <dbReference type="NCBI Taxonomy" id="2026947"/>
    <lineage>
        <taxon>Eukaryota</taxon>
        <taxon>Viridiplantae</taxon>
        <taxon>Chlorophyta</taxon>
        <taxon>core chlorophytes</taxon>
        <taxon>Chlorophyceae</taxon>
        <taxon>CS clade</taxon>
        <taxon>Chlamydomonadales</taxon>
        <taxon>Chlamydomonadaceae</taxon>
        <taxon>Chlamydomonas</taxon>
    </lineage>
</organism>
<name>A0A835WCY6_9CHLO</name>
<proteinExistence type="predicted"/>
<evidence type="ECO:0000313" key="2">
    <source>
        <dbReference type="EMBL" id="KAG2445091.1"/>
    </source>
</evidence>
<dbReference type="AlphaFoldDB" id="A0A835WCY6"/>
<feature type="domain" description="Rhodanese" evidence="1">
    <location>
        <begin position="46"/>
        <end position="153"/>
    </location>
</feature>
<dbReference type="InterPro" id="IPR001763">
    <property type="entry name" value="Rhodanese-like_dom"/>
</dbReference>
<reference evidence="2" key="1">
    <citation type="journal article" date="2020" name="bioRxiv">
        <title>Comparative genomics of Chlamydomonas.</title>
        <authorList>
            <person name="Craig R.J."/>
            <person name="Hasan A.R."/>
            <person name="Ness R.W."/>
            <person name="Keightley P.D."/>
        </authorList>
    </citation>
    <scope>NUCLEOTIDE SEQUENCE</scope>
    <source>
        <strain evidence="2">CCAP 11/173</strain>
    </source>
</reference>
<dbReference type="Gene3D" id="3.40.250.10">
    <property type="entry name" value="Rhodanese-like domain"/>
    <property type="match status" value="1"/>
</dbReference>
<dbReference type="PANTHER" id="PTHR10828:SF38">
    <property type="entry name" value="ARSENICAL-RESISTANCE PROTEIN 2-RELATED"/>
    <property type="match status" value="1"/>
</dbReference>
<dbReference type="PROSITE" id="PS50206">
    <property type="entry name" value="RHODANESE_3"/>
    <property type="match status" value="1"/>
</dbReference>
<protein>
    <recommendedName>
        <fullName evidence="1">Rhodanese domain-containing protein</fullName>
    </recommendedName>
</protein>
<dbReference type="EMBL" id="JAEHOD010000028">
    <property type="protein sequence ID" value="KAG2445091.1"/>
    <property type="molecule type" value="Genomic_DNA"/>
</dbReference>
<evidence type="ECO:0000313" key="3">
    <source>
        <dbReference type="Proteomes" id="UP000613740"/>
    </source>
</evidence>
<dbReference type="GO" id="GO:0004725">
    <property type="term" value="F:protein tyrosine phosphatase activity"/>
    <property type="evidence" value="ECO:0007669"/>
    <property type="project" value="TreeGrafter"/>
</dbReference>
<dbReference type="SMART" id="SM00450">
    <property type="entry name" value="RHOD"/>
    <property type="match status" value="1"/>
</dbReference>
<dbReference type="PANTHER" id="PTHR10828">
    <property type="entry name" value="M-PHASE INDUCER PHOSPHATASE DUAL SPECIFICITY PHOSPHATASE CDC25"/>
    <property type="match status" value="1"/>
</dbReference>
<sequence>MQAFAAAARPLCRDSHASASGLLRRLLSTKPAPELSSEELVKKLDAKESVLVLDVRSAEELPAGVIKGSLNVPTPLWKQPDTGPVDKAIQERIRHVKEVVVHCLLCAPGKRGPTAAAALQARLSALGVAPAPRVSVLAGGIDAFMKQYGGRGDLVTLPPGGWKPPAH</sequence>
<dbReference type="GO" id="GO:0005737">
    <property type="term" value="C:cytoplasm"/>
    <property type="evidence" value="ECO:0007669"/>
    <property type="project" value="TreeGrafter"/>
</dbReference>
<evidence type="ECO:0000259" key="1">
    <source>
        <dbReference type="PROSITE" id="PS50206"/>
    </source>
</evidence>
<dbReference type="SUPFAM" id="SSF52821">
    <property type="entry name" value="Rhodanese/Cell cycle control phosphatase"/>
    <property type="match status" value="1"/>
</dbReference>
<dbReference type="InterPro" id="IPR036873">
    <property type="entry name" value="Rhodanese-like_dom_sf"/>
</dbReference>
<accession>A0A835WCY6</accession>
<dbReference type="Pfam" id="PF00581">
    <property type="entry name" value="Rhodanese"/>
    <property type="match status" value="1"/>
</dbReference>